<keyword evidence="1" id="KW-1133">Transmembrane helix</keyword>
<reference evidence="2" key="1">
    <citation type="submission" date="2019-08" db="EMBL/GenBank/DDBJ databases">
        <authorList>
            <person name="Kucharzyk K."/>
            <person name="Murdoch R.W."/>
            <person name="Higgins S."/>
            <person name="Loffler F."/>
        </authorList>
    </citation>
    <scope>NUCLEOTIDE SEQUENCE</scope>
</reference>
<dbReference type="AlphaFoldDB" id="A0A645CH55"/>
<name>A0A645CH55_9ZZZZ</name>
<keyword evidence="1" id="KW-0812">Transmembrane</keyword>
<feature type="transmembrane region" description="Helical" evidence="1">
    <location>
        <begin position="78"/>
        <end position="96"/>
    </location>
</feature>
<dbReference type="EMBL" id="VSSQ01027174">
    <property type="protein sequence ID" value="MPM76273.1"/>
    <property type="molecule type" value="Genomic_DNA"/>
</dbReference>
<organism evidence="2">
    <name type="scientific">bioreactor metagenome</name>
    <dbReference type="NCBI Taxonomy" id="1076179"/>
    <lineage>
        <taxon>unclassified sequences</taxon>
        <taxon>metagenomes</taxon>
        <taxon>ecological metagenomes</taxon>
    </lineage>
</organism>
<keyword evidence="1" id="KW-0472">Membrane</keyword>
<gene>
    <name evidence="2" type="ORF">SDC9_123271</name>
</gene>
<sequence length="111" mass="12615">MTPLELNVSCSIGVSGKQVFIWNKANPFYPIVQSVQGIAILIVQTIKQVFVMHPFFPKSLWSVHISGKNLQSAGQKVLVRYFFPIAIYVVYFAKIMKLAKMDLEKKLQLNV</sequence>
<accession>A0A645CH55</accession>
<evidence type="ECO:0000313" key="2">
    <source>
        <dbReference type="EMBL" id="MPM76273.1"/>
    </source>
</evidence>
<protein>
    <submittedName>
        <fullName evidence="2">Uncharacterized protein</fullName>
    </submittedName>
</protein>
<proteinExistence type="predicted"/>
<comment type="caution">
    <text evidence="2">The sequence shown here is derived from an EMBL/GenBank/DDBJ whole genome shotgun (WGS) entry which is preliminary data.</text>
</comment>
<evidence type="ECO:0000256" key="1">
    <source>
        <dbReference type="SAM" id="Phobius"/>
    </source>
</evidence>